<feature type="region of interest" description="Disordered" evidence="1">
    <location>
        <begin position="569"/>
        <end position="588"/>
    </location>
</feature>
<comment type="caution">
    <text evidence="4">The sequence shown here is derived from an EMBL/GenBank/DDBJ whole genome shotgun (WGS) entry which is preliminary data.</text>
</comment>
<dbReference type="PANTHER" id="PTHR11289:SF0">
    <property type="entry name" value="BREAST CANCER TYPE 2 SUSCEPTIBILITY PROTEIN"/>
    <property type="match status" value="1"/>
</dbReference>
<feature type="region of interest" description="Disordered" evidence="1">
    <location>
        <begin position="638"/>
        <end position="672"/>
    </location>
</feature>
<evidence type="ECO:0000259" key="3">
    <source>
        <dbReference type="Pfam" id="PF09169"/>
    </source>
</evidence>
<feature type="region of interest" description="Disordered" evidence="1">
    <location>
        <begin position="373"/>
        <end position="409"/>
    </location>
</feature>
<feature type="domain" description="Breast cancer type 2 susceptibility protein helical" evidence="3">
    <location>
        <begin position="1001"/>
        <end position="1071"/>
    </location>
</feature>
<dbReference type="Proteomes" id="UP000696485">
    <property type="component" value="Unassembled WGS sequence"/>
</dbReference>
<feature type="region of interest" description="Disordered" evidence="1">
    <location>
        <begin position="786"/>
        <end position="912"/>
    </location>
</feature>
<dbReference type="EMBL" id="JAAAUY010000001">
    <property type="protein sequence ID" value="KAF9338427.1"/>
    <property type="molecule type" value="Genomic_DNA"/>
</dbReference>
<reference evidence="4" key="1">
    <citation type="journal article" date="2020" name="Fungal Divers.">
        <title>Resolving the Mortierellaceae phylogeny through synthesis of multi-gene phylogenetics and phylogenomics.</title>
        <authorList>
            <person name="Vandepol N."/>
            <person name="Liber J."/>
            <person name="Desiro A."/>
            <person name="Na H."/>
            <person name="Kennedy M."/>
            <person name="Barry K."/>
            <person name="Grigoriev I.V."/>
            <person name="Miller A.N."/>
            <person name="O'Donnell K."/>
            <person name="Stajich J.E."/>
            <person name="Bonito G."/>
        </authorList>
    </citation>
    <scope>NUCLEOTIDE SEQUENCE</scope>
    <source>
        <strain evidence="4">NVP1</strain>
    </source>
</reference>
<dbReference type="InterPro" id="IPR015187">
    <property type="entry name" value="BRCA2_OB_1"/>
</dbReference>
<feature type="compositionally biased region" description="Polar residues" evidence="1">
    <location>
        <begin position="377"/>
        <end position="386"/>
    </location>
</feature>
<feature type="region of interest" description="Disordered" evidence="1">
    <location>
        <begin position="226"/>
        <end position="325"/>
    </location>
</feature>
<dbReference type="GO" id="GO:0000724">
    <property type="term" value="P:double-strand break repair via homologous recombination"/>
    <property type="evidence" value="ECO:0007669"/>
    <property type="project" value="InterPro"/>
</dbReference>
<accession>A0A9P5SY59</accession>
<name>A0A9P5SY59_9FUNG</name>
<dbReference type="Pfam" id="PF09169">
    <property type="entry name" value="BRCA-2_helical"/>
    <property type="match status" value="1"/>
</dbReference>
<dbReference type="Pfam" id="PF09103">
    <property type="entry name" value="BRCA-2_OB1"/>
    <property type="match status" value="1"/>
</dbReference>
<feature type="domain" description="BRCA2 OB1" evidence="2">
    <location>
        <begin position="1075"/>
        <end position="1184"/>
    </location>
</feature>
<keyword evidence="5" id="KW-1185">Reference proteome</keyword>
<feature type="compositionally biased region" description="Polar residues" evidence="1">
    <location>
        <begin position="891"/>
        <end position="905"/>
    </location>
</feature>
<feature type="compositionally biased region" description="Polar residues" evidence="1">
    <location>
        <begin position="73"/>
        <end position="99"/>
    </location>
</feature>
<evidence type="ECO:0000313" key="5">
    <source>
        <dbReference type="Proteomes" id="UP000696485"/>
    </source>
</evidence>
<organism evidence="4 5">
    <name type="scientific">Podila minutissima</name>
    <dbReference type="NCBI Taxonomy" id="64525"/>
    <lineage>
        <taxon>Eukaryota</taxon>
        <taxon>Fungi</taxon>
        <taxon>Fungi incertae sedis</taxon>
        <taxon>Mucoromycota</taxon>
        <taxon>Mortierellomycotina</taxon>
        <taxon>Mortierellomycetes</taxon>
        <taxon>Mortierellales</taxon>
        <taxon>Mortierellaceae</taxon>
        <taxon>Podila</taxon>
    </lineage>
</organism>
<feature type="compositionally biased region" description="Polar residues" evidence="1">
    <location>
        <begin position="835"/>
        <end position="845"/>
    </location>
</feature>
<evidence type="ECO:0000259" key="2">
    <source>
        <dbReference type="Pfam" id="PF09103"/>
    </source>
</evidence>
<evidence type="ECO:0000256" key="1">
    <source>
        <dbReference type="SAM" id="MobiDB-lite"/>
    </source>
</evidence>
<sequence length="1550" mass="170867">MGKDGPYQPRVYIIAIYSLSPDAKRATASRTPESPLYERNHLLPDVDHENFLNTPTRARKASPGFAEFDPTIPLNTPFSSNRSSSKTPHLPGSKQSTMFDGSLQDGSPAGSDWNLKETLHKSPASMDPLSTGRRHHQHFLASSLGSSGRAYGENDPRSATTSPIVRRDQGWILETPSKINGRSPVTPKALSGPTDINEWMADFETPPRKAATQKDPHNIRECLFGFPPKVTEPVPSQASSQEGSFYSAQSSVIGEDDDHQKNIGQDGSEGCQGDQGNQRNERSVGKVIDREGQRVPSPRKPSSHAVGYDPTEGEQFFPRPQDTPSPLVQDMDQVQLSPVVSNVEHPYCAREEVPESSDDMFAEITSSAIHRAFSGKSDGSVSQNGRKSQENRSVSHRISSRTSGDVSMHHIGSEDMEGLLEPWSLSSHGSNRLTGDGNVKHQLDQGLGDAYEDDFADLDGDHFDLHAFTQSPAKSRTIAQDAPVSIVTLDDNHETDEVNHQDGFKSDGNVIQARPEFILRPASVSNDTTAKWAKFFLDEDDDDAGMIGISEPLPGFGRFQVPSVSRPLPTQPMSDGESYIKNKNPSPRIASLRPVTEEIHDATPPKFQGFGRFRGSNFFEPMAPISKEAQERAARLFDDKDDSDDFSYRHTSQTTEPPKRSLPGFTNGHMKPVVPVSREKMERWSRIFDDDDSVGVNDRSEGPTKLPPSVGGFSVASGKALPKLSECSLSKAANMLEVNDTPEVVSFSRPRQVNQFVGFSTAKNNGKTFVPITVSKAAQERALSVLEMEEPTSKPDHSSDGSLRGRISLNFSNRPSAPMKASSRNGVTPPAAPASMTSHPAPSTHMNNLKSKSLRSSASKMATTLPGALKPLSRSTNQFKPPLMTNAGYGNHQSINSNMNDNNPTKPFGGLVGRKQIGKRALHPNARPTLVNPPQVQITKATPTQYRPLFNVEVSAERESIGKFGLPQRRTPKELTGCGLPQDVIDMSLETAKTFRLDSWGVSEAFRGLLDRGASAELLSEAWVSNHYGLIVWKLACYCRSWPDLFTLDNSLTPTTVLNQLCYRYEREINRAERSALRKVVEGDESASRHMVLCIAAIDRNANPPSVTVTDGWYVIPAVLDVHLHKAIQRGRLNVGTKFHVCQALLHGAENGGVAILEQPDAISIALHGNSTRLARWDKKLGFQPTPIQWTTRIRNILPDGGIVPGLDAVVLRKYPVVYMEKLENDSKIRRSGREEARAQEAHRSKMEKRHQEIVEEVEKELMPGLAQEEMLDRSAVEQEINARTSDMVAQMQRNVQAMFSIRVGNCRDDDSNRQEALITFWKADMPDLQEGQRVRLTSLKATKPSRDPGFEDMMQLNGTRNTISYPAPAMEPDSLLLTAYKPREITACADVQQLHIGAEIDLAVIVLAVSEVVNTFKKYLIVTDASRRLIVVEYHLSPISPLTSSSPPFWIKIMSKVLLANARYKIHDHKLDVDVVSCPLSYTQAVIASGSSNQGWPLYARRPLQQLHELESEDGHSNGRHGMPEQNDASLGQLIGRANAILMGMQPSL</sequence>
<dbReference type="Gene3D" id="2.40.50.140">
    <property type="entry name" value="Nucleic acid-binding proteins"/>
    <property type="match status" value="2"/>
</dbReference>
<dbReference type="InterPro" id="IPR015525">
    <property type="entry name" value="BRCA2"/>
</dbReference>
<gene>
    <name evidence="4" type="primary">BRCA2</name>
    <name evidence="4" type="ORF">BG006_000026</name>
</gene>
<dbReference type="InterPro" id="IPR015252">
    <property type="entry name" value="BRCA2_hlx"/>
</dbReference>
<dbReference type="InterPro" id="IPR036315">
    <property type="entry name" value="BRCA2_hlx_sf"/>
</dbReference>
<protein>
    <submittedName>
        <fullName evidence="4">Breast cancer 2, early onset</fullName>
    </submittedName>
</protein>
<feature type="compositionally biased region" description="Low complexity" evidence="1">
    <location>
        <begin position="846"/>
        <end position="862"/>
    </location>
</feature>
<dbReference type="SUPFAM" id="SSF81872">
    <property type="entry name" value="BRCA2 helical domain"/>
    <property type="match status" value="1"/>
</dbReference>
<feature type="compositionally biased region" description="Basic and acidic residues" evidence="1">
    <location>
        <begin position="279"/>
        <end position="293"/>
    </location>
</feature>
<dbReference type="SUPFAM" id="SSF50249">
    <property type="entry name" value="Nucleic acid-binding proteins"/>
    <property type="match status" value="2"/>
</dbReference>
<feature type="compositionally biased region" description="Polar residues" evidence="1">
    <location>
        <begin position="234"/>
        <end position="252"/>
    </location>
</feature>
<dbReference type="PANTHER" id="PTHR11289">
    <property type="entry name" value="BREAST CANCER TYPE 2 SUSCEPTIBILITY PROTEIN BRCA2"/>
    <property type="match status" value="1"/>
</dbReference>
<dbReference type="InterPro" id="IPR012340">
    <property type="entry name" value="NA-bd_OB-fold"/>
</dbReference>
<feature type="region of interest" description="Disordered" evidence="1">
    <location>
        <begin position="60"/>
        <end position="115"/>
    </location>
</feature>
<proteinExistence type="predicted"/>
<evidence type="ECO:0000313" key="4">
    <source>
        <dbReference type="EMBL" id="KAF9338427.1"/>
    </source>
</evidence>
<dbReference type="GO" id="GO:0006355">
    <property type="term" value="P:regulation of DNA-templated transcription"/>
    <property type="evidence" value="ECO:0007669"/>
    <property type="project" value="TreeGrafter"/>
</dbReference>